<dbReference type="Proteomes" id="UP001154282">
    <property type="component" value="Unassembled WGS sequence"/>
</dbReference>
<reference evidence="1" key="1">
    <citation type="submission" date="2022-08" db="EMBL/GenBank/DDBJ databases">
        <authorList>
            <person name="Gutierrez-Valencia J."/>
        </authorList>
    </citation>
    <scope>NUCLEOTIDE SEQUENCE</scope>
</reference>
<dbReference type="AlphaFoldDB" id="A0AAV0RPJ6"/>
<proteinExistence type="predicted"/>
<keyword evidence="2" id="KW-1185">Reference proteome</keyword>
<comment type="caution">
    <text evidence="1">The sequence shown here is derived from an EMBL/GenBank/DDBJ whole genome shotgun (WGS) entry which is preliminary data.</text>
</comment>
<evidence type="ECO:0000313" key="1">
    <source>
        <dbReference type="EMBL" id="CAI0558418.1"/>
    </source>
</evidence>
<evidence type="ECO:0000313" key="2">
    <source>
        <dbReference type="Proteomes" id="UP001154282"/>
    </source>
</evidence>
<dbReference type="EMBL" id="CAMGYJ010000011">
    <property type="protein sequence ID" value="CAI0558418.1"/>
    <property type="molecule type" value="Genomic_DNA"/>
</dbReference>
<feature type="non-terminal residue" evidence="1">
    <location>
        <position position="78"/>
    </location>
</feature>
<sequence length="78" mass="8695">MHIKRTTTFQECSLPALDFPTDSFEILPFSELPSRSGFHHILTDVIGRLHSISGIDHQLTNSGSTPKQTLVLDNGKYV</sequence>
<protein>
    <submittedName>
        <fullName evidence="1">Uncharacterized protein</fullName>
    </submittedName>
</protein>
<accession>A0AAV0RPJ6</accession>
<gene>
    <name evidence="1" type="ORF">LITE_LOCUS48772</name>
</gene>
<organism evidence="1 2">
    <name type="scientific">Linum tenue</name>
    <dbReference type="NCBI Taxonomy" id="586396"/>
    <lineage>
        <taxon>Eukaryota</taxon>
        <taxon>Viridiplantae</taxon>
        <taxon>Streptophyta</taxon>
        <taxon>Embryophyta</taxon>
        <taxon>Tracheophyta</taxon>
        <taxon>Spermatophyta</taxon>
        <taxon>Magnoliopsida</taxon>
        <taxon>eudicotyledons</taxon>
        <taxon>Gunneridae</taxon>
        <taxon>Pentapetalae</taxon>
        <taxon>rosids</taxon>
        <taxon>fabids</taxon>
        <taxon>Malpighiales</taxon>
        <taxon>Linaceae</taxon>
        <taxon>Linum</taxon>
    </lineage>
</organism>
<name>A0AAV0RPJ6_9ROSI</name>